<keyword evidence="3" id="KW-0663">Pyridoxal phosphate</keyword>
<dbReference type="OrthoDB" id="4418812at2759"/>
<dbReference type="GO" id="GO:0018114">
    <property type="term" value="F:threonine racemase activity"/>
    <property type="evidence" value="ECO:0007669"/>
    <property type="project" value="TreeGrafter"/>
</dbReference>
<protein>
    <submittedName>
        <fullName evidence="5">Serine/threonine dehydratase domain protein</fullName>
    </submittedName>
</protein>
<dbReference type="SUPFAM" id="SSF53686">
    <property type="entry name" value="Tryptophan synthase beta subunit-like PLP-dependent enzymes"/>
    <property type="match status" value="1"/>
</dbReference>
<reference evidence="5 6" key="1">
    <citation type="submission" date="2014-03" db="EMBL/GenBank/DDBJ databases">
        <title>Draft genome of the hookworm Oesophagostomum dentatum.</title>
        <authorList>
            <person name="Mitreva M."/>
        </authorList>
    </citation>
    <scope>NUCLEOTIDE SEQUENCE [LARGE SCALE GENOMIC DNA]</scope>
    <source>
        <strain evidence="5 6">OD-Hann</strain>
    </source>
</reference>
<evidence type="ECO:0000256" key="3">
    <source>
        <dbReference type="ARBA" id="ARBA00022898"/>
    </source>
</evidence>
<dbReference type="Gene3D" id="3.40.50.1100">
    <property type="match status" value="1"/>
</dbReference>
<dbReference type="GO" id="GO:0000287">
    <property type="term" value="F:magnesium ion binding"/>
    <property type="evidence" value="ECO:0007669"/>
    <property type="project" value="TreeGrafter"/>
</dbReference>
<dbReference type="AlphaFoldDB" id="A0A0B1SA70"/>
<comment type="similarity">
    <text evidence="2">Belongs to the serine/threonine dehydratase family.</text>
</comment>
<evidence type="ECO:0000313" key="5">
    <source>
        <dbReference type="EMBL" id="KHJ81834.1"/>
    </source>
</evidence>
<gene>
    <name evidence="5" type="ORF">OESDEN_18477</name>
</gene>
<comment type="cofactor">
    <cofactor evidence="1">
        <name>pyridoxal 5'-phosphate</name>
        <dbReference type="ChEBI" id="CHEBI:597326"/>
    </cofactor>
</comment>
<dbReference type="GO" id="GO:0030378">
    <property type="term" value="F:serine racemase activity"/>
    <property type="evidence" value="ECO:0007669"/>
    <property type="project" value="TreeGrafter"/>
</dbReference>
<evidence type="ECO:0000313" key="6">
    <source>
        <dbReference type="Proteomes" id="UP000053660"/>
    </source>
</evidence>
<dbReference type="Proteomes" id="UP000053660">
    <property type="component" value="Unassembled WGS sequence"/>
</dbReference>
<evidence type="ECO:0000256" key="2">
    <source>
        <dbReference type="ARBA" id="ARBA00010869"/>
    </source>
</evidence>
<proteinExistence type="inferred from homology"/>
<accession>A0A0B1SA70</accession>
<dbReference type="InterPro" id="IPR036052">
    <property type="entry name" value="TrpB-like_PALP_sf"/>
</dbReference>
<dbReference type="EMBL" id="KN584971">
    <property type="protein sequence ID" value="KHJ81834.1"/>
    <property type="molecule type" value="Genomic_DNA"/>
</dbReference>
<name>A0A0B1SA70_OESDE</name>
<dbReference type="GO" id="GO:0030170">
    <property type="term" value="F:pyridoxal phosphate binding"/>
    <property type="evidence" value="ECO:0007669"/>
    <property type="project" value="TreeGrafter"/>
</dbReference>
<organism evidence="5 6">
    <name type="scientific">Oesophagostomum dentatum</name>
    <name type="common">Nodular worm</name>
    <dbReference type="NCBI Taxonomy" id="61180"/>
    <lineage>
        <taxon>Eukaryota</taxon>
        <taxon>Metazoa</taxon>
        <taxon>Ecdysozoa</taxon>
        <taxon>Nematoda</taxon>
        <taxon>Chromadorea</taxon>
        <taxon>Rhabditida</taxon>
        <taxon>Rhabditina</taxon>
        <taxon>Rhabditomorpha</taxon>
        <taxon>Strongyloidea</taxon>
        <taxon>Strongylidae</taxon>
        <taxon>Oesophagostomum</taxon>
    </lineage>
</organism>
<dbReference type="GO" id="GO:0005524">
    <property type="term" value="F:ATP binding"/>
    <property type="evidence" value="ECO:0007669"/>
    <property type="project" value="TreeGrafter"/>
</dbReference>
<dbReference type="Pfam" id="PF00291">
    <property type="entry name" value="PALP"/>
    <property type="match status" value="1"/>
</dbReference>
<evidence type="ECO:0000256" key="1">
    <source>
        <dbReference type="ARBA" id="ARBA00001933"/>
    </source>
</evidence>
<dbReference type="PANTHER" id="PTHR43050">
    <property type="entry name" value="SERINE / THREONINE RACEMASE FAMILY MEMBER"/>
    <property type="match status" value="1"/>
</dbReference>
<evidence type="ECO:0000259" key="4">
    <source>
        <dbReference type="Pfam" id="PF00291"/>
    </source>
</evidence>
<dbReference type="GO" id="GO:0070179">
    <property type="term" value="P:D-serine biosynthetic process"/>
    <property type="evidence" value="ECO:0007669"/>
    <property type="project" value="TreeGrafter"/>
</dbReference>
<dbReference type="GO" id="GO:0003941">
    <property type="term" value="F:L-serine ammonia-lyase activity"/>
    <property type="evidence" value="ECO:0007669"/>
    <property type="project" value="TreeGrafter"/>
</dbReference>
<dbReference type="PANTHER" id="PTHR43050:SF1">
    <property type="entry name" value="SERINE RACEMASE"/>
    <property type="match status" value="1"/>
</dbReference>
<feature type="domain" description="Tryptophan synthase beta chain-like PALP" evidence="4">
    <location>
        <begin position="2"/>
        <end position="125"/>
    </location>
</feature>
<dbReference type="InterPro" id="IPR001926">
    <property type="entry name" value="TrpB-like_PALP"/>
</dbReference>
<keyword evidence="6" id="KW-1185">Reference proteome</keyword>
<sequence length="134" mass="14639">MASGVAAYISEVRPNVQIYLVEPEGKELSVYLNEGKLIPEKDVLDTIADGIRVLKVGENCYPILKRTSSDKVITVAEQEIRDALKLIWTRTKQRVEPTAAVPLAGLLKVSPAQLGLRKVVIVLCGGNVDIDFVP</sequence>